<evidence type="ECO:0000313" key="6">
    <source>
        <dbReference type="Proteomes" id="UP001642464"/>
    </source>
</evidence>
<proteinExistence type="inferred from homology"/>
<feature type="non-terminal residue" evidence="5">
    <location>
        <position position="650"/>
    </location>
</feature>
<dbReference type="InterPro" id="IPR040042">
    <property type="entry name" value="Branching_enz_MT3115-like"/>
</dbReference>
<dbReference type="PANTHER" id="PTHR41695:SF1">
    <property type="entry name" value="1,4-ALPHA-GLUCAN BRANCHING ENZYME TK1436"/>
    <property type="match status" value="1"/>
</dbReference>
<name>A0ABP0J7S0_9DINO</name>
<keyword evidence="2" id="KW-0119">Carbohydrate metabolism</keyword>
<dbReference type="InterPro" id="IPR028995">
    <property type="entry name" value="Glyco_hydro_57/38_cen_sf"/>
</dbReference>
<feature type="domain" description="Glycoside hydrolase family 57 N-terminal" evidence="4">
    <location>
        <begin position="316"/>
        <end position="579"/>
    </location>
</feature>
<evidence type="ECO:0000256" key="3">
    <source>
        <dbReference type="SAM" id="MobiDB-lite"/>
    </source>
</evidence>
<dbReference type="Gene3D" id="3.20.110.20">
    <property type="match status" value="1"/>
</dbReference>
<comment type="similarity">
    <text evidence="1">Belongs to the glycosyl hydrolase 57 family.</text>
</comment>
<evidence type="ECO:0000256" key="2">
    <source>
        <dbReference type="ARBA" id="ARBA00023277"/>
    </source>
</evidence>
<dbReference type="SUPFAM" id="SSF88713">
    <property type="entry name" value="Glycoside hydrolase/deacetylase"/>
    <property type="match status" value="1"/>
</dbReference>
<protein>
    <submittedName>
        <fullName evidence="5">4-alpha-D-glucan glucanohydrolase</fullName>
    </submittedName>
</protein>
<dbReference type="SUPFAM" id="SSF88688">
    <property type="entry name" value="Families 57/38 glycoside transferase middle domain"/>
    <property type="match status" value="1"/>
</dbReference>
<evidence type="ECO:0000256" key="1">
    <source>
        <dbReference type="ARBA" id="ARBA00006821"/>
    </source>
</evidence>
<keyword evidence="6" id="KW-1185">Reference proteome</keyword>
<dbReference type="Pfam" id="PF03065">
    <property type="entry name" value="Glyco_hydro_57"/>
    <property type="match status" value="1"/>
</dbReference>
<dbReference type="InterPro" id="IPR011330">
    <property type="entry name" value="Glyco_hydro/deAcase_b/a-brl"/>
</dbReference>
<dbReference type="CDD" id="cd10793">
    <property type="entry name" value="GH57N_TLGT_like"/>
    <property type="match status" value="1"/>
</dbReference>
<feature type="region of interest" description="Disordered" evidence="3">
    <location>
        <begin position="204"/>
        <end position="228"/>
    </location>
</feature>
<dbReference type="Proteomes" id="UP001642464">
    <property type="component" value="Unassembled WGS sequence"/>
</dbReference>
<evidence type="ECO:0000313" key="5">
    <source>
        <dbReference type="EMBL" id="CAK9010358.1"/>
    </source>
</evidence>
<gene>
    <name evidence="5" type="ORF">SCF082_LOCUS10639</name>
</gene>
<evidence type="ECO:0000259" key="4">
    <source>
        <dbReference type="Pfam" id="PF03065"/>
    </source>
</evidence>
<accession>A0ABP0J7S0</accession>
<sequence>MPIGDPGREQFRRAIVTLRNLHIAAALSPVLTMRAELLANDELSDRGGFDDPTRDHLIQHLVHCDRWRRRVTHNPDQLDLGEKIEQAIDSEQVVTIGENPFGGDDIQNQSGGLIDLPFALDGSDPDIPLQSSLKLKSTHALVLLGAIDKAIVAWTRLNSRDRTRFITRFDSMRIYGHYQELLGYLLSFGGDANRVDVAQVLPSEEPLGHDDSPNRRAESSQRSVARGLSVGGVKHARTPLSVVTSSSRACTTGDEAGGLRQRSRMANRSEIDFVDASIHPDAKTCYDPCRFLNRDERCPTDWSGGVSRMVPTVKLAFVIHNHQPVGNFDGVFEQAYEDSYLPFLDVLSDFPTISLSLHTSGSLLEWLVSHHPEYVDRVRSFVERGQIEILGGPFYEPILSAIPRRDRVGQMKLYTRYLEQTFGTTVKGMWVPERVWEPTFASDIVEGGIDYTILDDSHFRLAGLPPEDLHGYYVTEDEGQLLKIFPDDETLRYAIPWKDPEFTIDYLRGMAEQHPGTIVSFGDDGEKFGAWPGTKQHVFTDGWLRRFFEALVENSSWLKVITLAEAVRSVAPQGRAYLPNASYREMTEWALPTDQQQAYNEMVAAREHDPGWDQVKPFLRAGFWRNFLVKYPESNEMYCRSREISERLER</sequence>
<organism evidence="5 6">
    <name type="scientific">Durusdinium trenchii</name>
    <dbReference type="NCBI Taxonomy" id="1381693"/>
    <lineage>
        <taxon>Eukaryota</taxon>
        <taxon>Sar</taxon>
        <taxon>Alveolata</taxon>
        <taxon>Dinophyceae</taxon>
        <taxon>Suessiales</taxon>
        <taxon>Symbiodiniaceae</taxon>
        <taxon>Durusdinium</taxon>
    </lineage>
</organism>
<dbReference type="PANTHER" id="PTHR41695">
    <property type="entry name" value="1,4-ALPHA-GLUCAN BRANCHING ENZYME RV3031-RELATED"/>
    <property type="match status" value="1"/>
</dbReference>
<dbReference type="EMBL" id="CAXAMM010006244">
    <property type="protein sequence ID" value="CAK9010358.1"/>
    <property type="molecule type" value="Genomic_DNA"/>
</dbReference>
<reference evidence="5 6" key="1">
    <citation type="submission" date="2024-02" db="EMBL/GenBank/DDBJ databases">
        <authorList>
            <person name="Chen Y."/>
            <person name="Shah S."/>
            <person name="Dougan E. K."/>
            <person name="Thang M."/>
            <person name="Chan C."/>
        </authorList>
    </citation>
    <scope>NUCLEOTIDE SEQUENCE [LARGE SCALE GENOMIC DNA]</scope>
</reference>
<dbReference type="InterPro" id="IPR004300">
    <property type="entry name" value="Glyco_hydro_57_N"/>
</dbReference>
<comment type="caution">
    <text evidence="5">The sequence shown here is derived from an EMBL/GenBank/DDBJ whole genome shotgun (WGS) entry which is preliminary data.</text>
</comment>
<feature type="compositionally biased region" description="Basic and acidic residues" evidence="3">
    <location>
        <begin position="206"/>
        <end position="219"/>
    </location>
</feature>